<organism evidence="1 2">
    <name type="scientific">Candidatus Gottesmanbacteria bacterium CG_4_10_14_0_8_um_filter_37_24</name>
    <dbReference type="NCBI Taxonomy" id="1974574"/>
    <lineage>
        <taxon>Bacteria</taxon>
        <taxon>Candidatus Gottesmaniibacteriota</taxon>
    </lineage>
</organism>
<sequence>MFQSIIAFLVGMATIGSGGTAGTSPKTPVTSYGYQQCYNPEPEQVFTLSWPENFTDLTDYRPALNPNIFPPSSFPSKFNSQEATCKNMILTNLKGDYLSPRNYIRVRKDLRVASCKTDELAGPYTVDRQECTNVSRDAASNMRGVCDITGAYPDLRKIAEVTKDGEVLEVFWTPYSHNVGCGFNEEKPNCGIGDGTNMNTKEFLYVLKKRDGFNPSQVTDCIVRWDENSHHNNPCSHYFDIYIAQ</sequence>
<dbReference type="EMBL" id="PFMK01000021">
    <property type="protein sequence ID" value="PIZ03131.1"/>
    <property type="molecule type" value="Genomic_DNA"/>
</dbReference>
<comment type="caution">
    <text evidence="1">The sequence shown here is derived from an EMBL/GenBank/DDBJ whole genome shotgun (WGS) entry which is preliminary data.</text>
</comment>
<dbReference type="Proteomes" id="UP000231069">
    <property type="component" value="Unassembled WGS sequence"/>
</dbReference>
<protein>
    <submittedName>
        <fullName evidence="1">Uncharacterized protein</fullName>
    </submittedName>
</protein>
<proteinExistence type="predicted"/>
<evidence type="ECO:0000313" key="2">
    <source>
        <dbReference type="Proteomes" id="UP000231069"/>
    </source>
</evidence>
<name>A0A2M7RS35_9BACT</name>
<accession>A0A2M7RS35</accession>
<dbReference type="AlphaFoldDB" id="A0A2M7RS35"/>
<reference evidence="2" key="1">
    <citation type="submission" date="2017-09" db="EMBL/GenBank/DDBJ databases">
        <title>Depth-based differentiation of microbial function through sediment-hosted aquifers and enrichment of novel symbionts in the deep terrestrial subsurface.</title>
        <authorList>
            <person name="Probst A.J."/>
            <person name="Ladd B."/>
            <person name="Jarett J.K."/>
            <person name="Geller-Mcgrath D.E."/>
            <person name="Sieber C.M.K."/>
            <person name="Emerson J.B."/>
            <person name="Anantharaman K."/>
            <person name="Thomas B.C."/>
            <person name="Malmstrom R."/>
            <person name="Stieglmeier M."/>
            <person name="Klingl A."/>
            <person name="Woyke T."/>
            <person name="Ryan C.M."/>
            <person name="Banfield J.F."/>
        </authorList>
    </citation>
    <scope>NUCLEOTIDE SEQUENCE [LARGE SCALE GENOMIC DNA]</scope>
</reference>
<gene>
    <name evidence="1" type="ORF">COY59_01060</name>
</gene>
<feature type="non-terminal residue" evidence="1">
    <location>
        <position position="245"/>
    </location>
</feature>
<evidence type="ECO:0000313" key="1">
    <source>
        <dbReference type="EMBL" id="PIZ03131.1"/>
    </source>
</evidence>